<protein>
    <submittedName>
        <fullName evidence="1">Uncharacterized protein</fullName>
    </submittedName>
</protein>
<evidence type="ECO:0000313" key="1">
    <source>
        <dbReference type="EMBL" id="CEK96969.1"/>
    </source>
</evidence>
<feature type="non-terminal residue" evidence="1">
    <location>
        <position position="1"/>
    </location>
</feature>
<accession>A0A0B7BUW8</accession>
<name>A0A0B7BUW8_9EUPU</name>
<sequence>RVIYDISIGSCPVSKHHKRLGLRAISWFQKTKMEDIITLQHCSVCGRSMASLMARVPIVWQSVQNSCPTGST</sequence>
<reference evidence="1" key="1">
    <citation type="submission" date="2014-12" db="EMBL/GenBank/DDBJ databases">
        <title>Insight into the proteome of Arion vulgaris.</title>
        <authorList>
            <person name="Aradska J."/>
            <person name="Bulat T."/>
            <person name="Smidak R."/>
            <person name="Sarate P."/>
            <person name="Gangsoo J."/>
            <person name="Sialana F."/>
            <person name="Bilban M."/>
            <person name="Lubec G."/>
        </authorList>
    </citation>
    <scope>NUCLEOTIDE SEQUENCE</scope>
    <source>
        <tissue evidence="1">Skin</tissue>
    </source>
</reference>
<dbReference type="EMBL" id="HACG01050104">
    <property type="protein sequence ID" value="CEK96969.1"/>
    <property type="molecule type" value="Transcribed_RNA"/>
</dbReference>
<dbReference type="AlphaFoldDB" id="A0A0B7BUW8"/>
<gene>
    <name evidence="1" type="primary">ORF214190</name>
</gene>
<feature type="non-terminal residue" evidence="1">
    <location>
        <position position="72"/>
    </location>
</feature>
<organism evidence="1">
    <name type="scientific">Arion vulgaris</name>
    <dbReference type="NCBI Taxonomy" id="1028688"/>
    <lineage>
        <taxon>Eukaryota</taxon>
        <taxon>Metazoa</taxon>
        <taxon>Spiralia</taxon>
        <taxon>Lophotrochozoa</taxon>
        <taxon>Mollusca</taxon>
        <taxon>Gastropoda</taxon>
        <taxon>Heterobranchia</taxon>
        <taxon>Euthyneura</taxon>
        <taxon>Panpulmonata</taxon>
        <taxon>Eupulmonata</taxon>
        <taxon>Stylommatophora</taxon>
        <taxon>Helicina</taxon>
        <taxon>Arionoidea</taxon>
        <taxon>Arionidae</taxon>
        <taxon>Arion</taxon>
    </lineage>
</organism>
<proteinExistence type="predicted"/>